<evidence type="ECO:0000259" key="2">
    <source>
        <dbReference type="Pfam" id="PF20700"/>
    </source>
</evidence>
<dbReference type="Proteomes" id="UP001445076">
    <property type="component" value="Unassembled WGS sequence"/>
</dbReference>
<organism evidence="3 4">
    <name type="scientific">Cherax quadricarinatus</name>
    <name type="common">Australian red claw crayfish</name>
    <dbReference type="NCBI Taxonomy" id="27406"/>
    <lineage>
        <taxon>Eukaryota</taxon>
        <taxon>Metazoa</taxon>
        <taxon>Ecdysozoa</taxon>
        <taxon>Arthropoda</taxon>
        <taxon>Crustacea</taxon>
        <taxon>Multicrustacea</taxon>
        <taxon>Malacostraca</taxon>
        <taxon>Eumalacostraca</taxon>
        <taxon>Eucarida</taxon>
        <taxon>Decapoda</taxon>
        <taxon>Pleocyemata</taxon>
        <taxon>Astacidea</taxon>
        <taxon>Parastacoidea</taxon>
        <taxon>Parastacidae</taxon>
        <taxon>Cherax</taxon>
    </lineage>
</organism>
<dbReference type="PANTHER" id="PTHR33309:SF3">
    <property type="entry name" value="CCHC-TYPE DOMAIN-CONTAINING PROTEIN"/>
    <property type="match status" value="1"/>
</dbReference>
<dbReference type="EMBL" id="JARKIK010000012">
    <property type="protein sequence ID" value="KAK8748456.1"/>
    <property type="molecule type" value="Genomic_DNA"/>
</dbReference>
<proteinExistence type="predicted"/>
<reference evidence="3 4" key="1">
    <citation type="journal article" date="2024" name="BMC Genomics">
        <title>Genome assembly of redclaw crayfish (Cherax quadricarinatus) provides insights into its immune adaptation and hypoxia tolerance.</title>
        <authorList>
            <person name="Liu Z."/>
            <person name="Zheng J."/>
            <person name="Li H."/>
            <person name="Fang K."/>
            <person name="Wang S."/>
            <person name="He J."/>
            <person name="Zhou D."/>
            <person name="Weng S."/>
            <person name="Chi M."/>
            <person name="Gu Z."/>
            <person name="He J."/>
            <person name="Li F."/>
            <person name="Wang M."/>
        </authorList>
    </citation>
    <scope>NUCLEOTIDE SEQUENCE [LARGE SCALE GENOMIC DNA]</scope>
    <source>
        <strain evidence="3">ZL_2023a</strain>
    </source>
</reference>
<sequence>PRMTGSPLTTPGVATPHVATADVATHVATADVAAPHVATADVAAPHVATPHVATADVAIPHVATPHVATPVVPSSAVASTSTAADASASDSVSTRVHLSSATRRVSMYEKINPVVVDKKMICMENKRFDEILSLVHCSLCFSKKIKVTYYNHHLETVLSISCTECKNSLLEKPYGIRKKLNTLTGRMVYAEMVTGGGYSSFARKNALCNLPRLGFETFNRYTSVITRISIQSCNKILDETRLIVGKEYAKCDILPDARGVLDIDVTYDGTWHTRGHNSNFGIGVAIDALTKLVVDYQVLCKYCFICSSLKNRLKKKRLAMEKYEQLKQSHESKCTKNFSGSSGKMEVEAALIIWQRSQKMKLRYKTIVSDGDSATYKGIVELNDGAGPYEGIHVAKEECINHYAKRLRKRLTSLVKLHYTEKQLRTGKKRKQYHQKKGMLTDFVIDKLAQYFQKNLRENRGSDVVTMRNGILASFFHCSSTDDNPQHQLCPPGSASWCFYKKALADNLPPPPHTTMKVQFQLEPAYFKKVHDIYKDLTRDEMMERCIQGRTQNCNESLHKRIWSYCNKALFKNKWQVDFATSNAIAEYNAGYERSCLDIQLGYGRSSLNQRHLRNMDKKMQAVITNVHKKRKRVVDTSYEAGGH</sequence>
<feature type="non-terminal residue" evidence="3">
    <location>
        <position position="1"/>
    </location>
</feature>
<evidence type="ECO:0000313" key="4">
    <source>
        <dbReference type="Proteomes" id="UP001445076"/>
    </source>
</evidence>
<protein>
    <recommendedName>
        <fullName evidence="2">Mutator-like transposase domain-containing protein</fullName>
    </recommendedName>
</protein>
<dbReference type="Pfam" id="PF20700">
    <property type="entry name" value="Mutator"/>
    <property type="match status" value="1"/>
</dbReference>
<keyword evidence="1" id="KW-0175">Coiled coil</keyword>
<dbReference type="AlphaFoldDB" id="A0AAW0Y8Z5"/>
<keyword evidence="4" id="KW-1185">Reference proteome</keyword>
<feature type="coiled-coil region" evidence="1">
    <location>
        <begin position="306"/>
        <end position="333"/>
    </location>
</feature>
<dbReference type="InterPro" id="IPR049012">
    <property type="entry name" value="Mutator_transp_dom"/>
</dbReference>
<dbReference type="PANTHER" id="PTHR33309">
    <property type="entry name" value="KERATIN, ULTRA HIGH-SULFUR MATRIX PROTEIN-LIKE"/>
    <property type="match status" value="1"/>
</dbReference>
<evidence type="ECO:0000256" key="1">
    <source>
        <dbReference type="SAM" id="Coils"/>
    </source>
</evidence>
<feature type="domain" description="Mutator-like transposase" evidence="2">
    <location>
        <begin position="154"/>
        <end position="498"/>
    </location>
</feature>
<accession>A0AAW0Y8Z5</accession>
<name>A0AAW0Y8Z5_CHEQU</name>
<evidence type="ECO:0000313" key="3">
    <source>
        <dbReference type="EMBL" id="KAK8748456.1"/>
    </source>
</evidence>
<comment type="caution">
    <text evidence="3">The sequence shown here is derived from an EMBL/GenBank/DDBJ whole genome shotgun (WGS) entry which is preliminary data.</text>
</comment>
<gene>
    <name evidence="3" type="ORF">OTU49_016156</name>
</gene>